<dbReference type="Gene3D" id="3.40.50.1240">
    <property type="entry name" value="Phosphoglycerate mutase-like"/>
    <property type="match status" value="1"/>
</dbReference>
<dbReference type="CDD" id="cd07067">
    <property type="entry name" value="HP_PGM_like"/>
    <property type="match status" value="1"/>
</dbReference>
<dbReference type="SUPFAM" id="SSF53254">
    <property type="entry name" value="Phosphoglycerate mutase-like"/>
    <property type="match status" value="1"/>
</dbReference>
<dbReference type="Proteomes" id="UP000321379">
    <property type="component" value="Unassembled WGS sequence"/>
</dbReference>
<dbReference type="Pfam" id="PF00300">
    <property type="entry name" value="His_Phos_1"/>
    <property type="match status" value="1"/>
</dbReference>
<name>A0A5C8UWM1_9MICO</name>
<dbReference type="InterPro" id="IPR050275">
    <property type="entry name" value="PGM_Phosphatase"/>
</dbReference>
<feature type="binding site" evidence="2">
    <location>
        <begin position="8"/>
        <end position="15"/>
    </location>
    <ligand>
        <name>substrate</name>
    </ligand>
</feature>
<dbReference type="InterPro" id="IPR013078">
    <property type="entry name" value="His_Pase_superF_clade-1"/>
</dbReference>
<evidence type="ECO:0000256" key="2">
    <source>
        <dbReference type="PIRSR" id="PIRSR613078-2"/>
    </source>
</evidence>
<dbReference type="RefSeq" id="WP_147782245.1">
    <property type="nucleotide sequence ID" value="NZ_VRMG01000004.1"/>
</dbReference>
<feature type="compositionally biased region" description="Acidic residues" evidence="3">
    <location>
        <begin position="191"/>
        <end position="201"/>
    </location>
</feature>
<feature type="compositionally biased region" description="Basic and acidic residues" evidence="3">
    <location>
        <begin position="205"/>
        <end position="214"/>
    </location>
</feature>
<dbReference type="AlphaFoldDB" id="A0A5C8UWM1"/>
<dbReference type="EMBL" id="VRMG01000004">
    <property type="protein sequence ID" value="TXN31997.1"/>
    <property type="molecule type" value="Genomic_DNA"/>
</dbReference>
<evidence type="ECO:0000256" key="3">
    <source>
        <dbReference type="SAM" id="MobiDB-lite"/>
    </source>
</evidence>
<reference evidence="4 5" key="1">
    <citation type="submission" date="2019-08" db="EMBL/GenBank/DDBJ databases">
        <title>Bacterial whole genome sequence for Glaciihabitans sp. CHu50b-6-2.</title>
        <authorList>
            <person name="Jin L."/>
        </authorList>
    </citation>
    <scope>NUCLEOTIDE SEQUENCE [LARGE SCALE GENOMIC DNA]</scope>
    <source>
        <strain evidence="4 5">CHu50b-6-2</strain>
    </source>
</reference>
<keyword evidence="5" id="KW-1185">Reference proteome</keyword>
<organism evidence="4 5">
    <name type="scientific">Lacisediminihabitans profunda</name>
    <dbReference type="NCBI Taxonomy" id="2594790"/>
    <lineage>
        <taxon>Bacteria</taxon>
        <taxon>Bacillati</taxon>
        <taxon>Actinomycetota</taxon>
        <taxon>Actinomycetes</taxon>
        <taxon>Micrococcales</taxon>
        <taxon>Microbacteriaceae</taxon>
        <taxon>Lacisediminihabitans</taxon>
    </lineage>
</organism>
<dbReference type="SMART" id="SM00855">
    <property type="entry name" value="PGAM"/>
    <property type="match status" value="1"/>
</dbReference>
<feature type="active site" description="Tele-phosphohistidine intermediate" evidence="1">
    <location>
        <position position="9"/>
    </location>
</feature>
<feature type="binding site" evidence="2">
    <location>
        <position position="58"/>
    </location>
    <ligand>
        <name>substrate</name>
    </ligand>
</feature>
<protein>
    <submittedName>
        <fullName evidence="4">Histidine phosphatase family protein</fullName>
    </submittedName>
</protein>
<proteinExistence type="predicted"/>
<dbReference type="GO" id="GO:0005737">
    <property type="term" value="C:cytoplasm"/>
    <property type="evidence" value="ECO:0007669"/>
    <property type="project" value="TreeGrafter"/>
</dbReference>
<feature type="binding site" evidence="2">
    <location>
        <begin position="83"/>
        <end position="86"/>
    </location>
    <ligand>
        <name>substrate</name>
    </ligand>
</feature>
<dbReference type="PROSITE" id="PS00175">
    <property type="entry name" value="PG_MUTASE"/>
    <property type="match status" value="1"/>
</dbReference>
<evidence type="ECO:0000313" key="5">
    <source>
        <dbReference type="Proteomes" id="UP000321379"/>
    </source>
</evidence>
<dbReference type="InterPro" id="IPR029033">
    <property type="entry name" value="His_PPase_superfam"/>
</dbReference>
<gene>
    <name evidence="4" type="ORF">FVP33_03490</name>
</gene>
<dbReference type="GO" id="GO:0016791">
    <property type="term" value="F:phosphatase activity"/>
    <property type="evidence" value="ECO:0007669"/>
    <property type="project" value="TreeGrafter"/>
</dbReference>
<feature type="region of interest" description="Disordered" evidence="3">
    <location>
        <begin position="191"/>
        <end position="214"/>
    </location>
</feature>
<evidence type="ECO:0000313" key="4">
    <source>
        <dbReference type="EMBL" id="TXN31997.1"/>
    </source>
</evidence>
<dbReference type="PANTHER" id="PTHR48100">
    <property type="entry name" value="BROAD-SPECIFICITY PHOSPHATASE YOR283W-RELATED"/>
    <property type="match status" value="1"/>
</dbReference>
<comment type="caution">
    <text evidence="4">The sequence shown here is derived from an EMBL/GenBank/DDBJ whole genome shotgun (WGS) entry which is preliminary data.</text>
</comment>
<sequence>MTSLYLVRHGETDWNLDRRIQGSTDIPLNDTGRAQAARTGRLLASRRWDAIVSSPLSRALETGRIIAREVGLDTVTTLDAIVERHYGAAEGLADHELSRLFPGDTPVPGRETREQVASRVIPALVALAESHPGGNIVVTTHGGVIRTVLNAVAPDENRHRGIPITNGSVHSFRHTDGGLELVAFDDPIDEESVTDDSEDFVDQNAVERREISGV</sequence>
<dbReference type="PANTHER" id="PTHR48100:SF59">
    <property type="entry name" value="ADENOSYLCOBALAMIN_ALPHA-RIBAZOLE PHOSPHATASE"/>
    <property type="match status" value="1"/>
</dbReference>
<feature type="active site" description="Proton donor/acceptor" evidence="1">
    <location>
        <position position="83"/>
    </location>
</feature>
<dbReference type="InterPro" id="IPR001345">
    <property type="entry name" value="PG/BPGM_mutase_AS"/>
</dbReference>
<accession>A0A5C8UWM1</accession>
<evidence type="ECO:0000256" key="1">
    <source>
        <dbReference type="PIRSR" id="PIRSR613078-1"/>
    </source>
</evidence>